<proteinExistence type="predicted"/>
<dbReference type="Proteomes" id="UP000280395">
    <property type="component" value="Unassembled WGS sequence"/>
</dbReference>
<comment type="caution">
    <text evidence="1">The sequence shown here is derived from an EMBL/GenBank/DDBJ whole genome shotgun (WGS) entry which is preliminary data.</text>
</comment>
<name>A0A3M5UDF1_PSESX</name>
<accession>A0A3M5UDF1</accession>
<gene>
    <name evidence="1" type="ORF">ALP29_200135</name>
</gene>
<reference evidence="1 2" key="1">
    <citation type="submission" date="2018-08" db="EMBL/GenBank/DDBJ databases">
        <title>Recombination of ecologically and evolutionarily significant loci maintains genetic cohesion in the Pseudomonas syringae species complex.</title>
        <authorList>
            <person name="Dillon M."/>
            <person name="Thakur S."/>
            <person name="Almeida R.N.D."/>
            <person name="Weir B.S."/>
            <person name="Guttman D.S."/>
        </authorList>
    </citation>
    <scope>NUCLEOTIDE SEQUENCE [LARGE SCALE GENOMIC DNA]</scope>
    <source>
        <strain evidence="1 2">ICMP 14479</strain>
    </source>
</reference>
<evidence type="ECO:0000313" key="2">
    <source>
        <dbReference type="Proteomes" id="UP000280395"/>
    </source>
</evidence>
<evidence type="ECO:0000313" key="1">
    <source>
        <dbReference type="EMBL" id="RMU43895.1"/>
    </source>
</evidence>
<dbReference type="EMBL" id="RBUA01001386">
    <property type="protein sequence ID" value="RMU43895.1"/>
    <property type="molecule type" value="Genomic_DNA"/>
</dbReference>
<sequence>MIAAQVGADEAQCITAHLRQVVVTAKREQVQVEVHKRSGHRRHNRQQQHHVACAPHVNRLRNKRLS</sequence>
<organism evidence="1 2">
    <name type="scientific">Pseudomonas syringae pv. avii</name>
    <dbReference type="NCBI Taxonomy" id="663959"/>
    <lineage>
        <taxon>Bacteria</taxon>
        <taxon>Pseudomonadati</taxon>
        <taxon>Pseudomonadota</taxon>
        <taxon>Gammaproteobacteria</taxon>
        <taxon>Pseudomonadales</taxon>
        <taxon>Pseudomonadaceae</taxon>
        <taxon>Pseudomonas</taxon>
        <taxon>Pseudomonas syringae</taxon>
    </lineage>
</organism>
<protein>
    <submittedName>
        <fullName evidence="1">Uncharacterized protein</fullName>
    </submittedName>
</protein>
<dbReference type="AlphaFoldDB" id="A0A3M5UDF1"/>